<proteinExistence type="predicted"/>
<dbReference type="InterPro" id="IPR027417">
    <property type="entry name" value="P-loop_NTPase"/>
</dbReference>
<dbReference type="Gene3D" id="3.40.50.300">
    <property type="entry name" value="P-loop containing nucleotide triphosphate hydrolases"/>
    <property type="match status" value="1"/>
</dbReference>
<protein>
    <submittedName>
        <fullName evidence="1">Uncharacterized protein</fullName>
    </submittedName>
</protein>
<dbReference type="EMBL" id="SDRB02010832">
    <property type="protein sequence ID" value="THG04000.1"/>
    <property type="molecule type" value="Genomic_DNA"/>
</dbReference>
<keyword evidence="2" id="KW-1185">Reference proteome</keyword>
<organism evidence="1 2">
    <name type="scientific">Camellia sinensis var. sinensis</name>
    <name type="common">China tea</name>
    <dbReference type="NCBI Taxonomy" id="542762"/>
    <lineage>
        <taxon>Eukaryota</taxon>
        <taxon>Viridiplantae</taxon>
        <taxon>Streptophyta</taxon>
        <taxon>Embryophyta</taxon>
        <taxon>Tracheophyta</taxon>
        <taxon>Spermatophyta</taxon>
        <taxon>Magnoliopsida</taxon>
        <taxon>eudicotyledons</taxon>
        <taxon>Gunneridae</taxon>
        <taxon>Pentapetalae</taxon>
        <taxon>asterids</taxon>
        <taxon>Ericales</taxon>
        <taxon>Theaceae</taxon>
        <taxon>Camellia</taxon>
    </lineage>
</organism>
<dbReference type="AlphaFoldDB" id="A0A4S4DM04"/>
<dbReference type="PANTHER" id="PTHR43473">
    <property type="entry name" value="MAGNESIUM-CHELATASE SUBUNIT CHLD, CHLOROPLASTIC"/>
    <property type="match status" value="1"/>
</dbReference>
<comment type="caution">
    <text evidence="1">The sequence shown here is derived from an EMBL/GenBank/DDBJ whole genome shotgun (WGS) entry which is preliminary data.</text>
</comment>
<dbReference type="PANTHER" id="PTHR43473:SF2">
    <property type="entry name" value="MAGNESIUM-CHELATASE SUBUNIT CHLD, CHLOROPLASTIC"/>
    <property type="match status" value="1"/>
</dbReference>
<gene>
    <name evidence="1" type="ORF">TEA_007133</name>
</gene>
<dbReference type="Proteomes" id="UP000306102">
    <property type="component" value="Unassembled WGS sequence"/>
</dbReference>
<name>A0A4S4DM04_CAMSN</name>
<evidence type="ECO:0000313" key="1">
    <source>
        <dbReference type="EMBL" id="THG04000.1"/>
    </source>
</evidence>
<reference evidence="1 2" key="1">
    <citation type="journal article" date="2018" name="Proc. Natl. Acad. Sci. U.S.A.">
        <title>Draft genome sequence of Camellia sinensis var. sinensis provides insights into the evolution of the tea genome and tea quality.</title>
        <authorList>
            <person name="Wei C."/>
            <person name="Yang H."/>
            <person name="Wang S."/>
            <person name="Zhao J."/>
            <person name="Liu C."/>
            <person name="Gao L."/>
            <person name="Xia E."/>
            <person name="Lu Y."/>
            <person name="Tai Y."/>
            <person name="She G."/>
            <person name="Sun J."/>
            <person name="Cao H."/>
            <person name="Tong W."/>
            <person name="Gao Q."/>
            <person name="Li Y."/>
            <person name="Deng W."/>
            <person name="Jiang X."/>
            <person name="Wang W."/>
            <person name="Chen Q."/>
            <person name="Zhang S."/>
            <person name="Li H."/>
            <person name="Wu J."/>
            <person name="Wang P."/>
            <person name="Li P."/>
            <person name="Shi C."/>
            <person name="Zheng F."/>
            <person name="Jian J."/>
            <person name="Huang B."/>
            <person name="Shan D."/>
            <person name="Shi M."/>
            <person name="Fang C."/>
            <person name="Yue Y."/>
            <person name="Li F."/>
            <person name="Li D."/>
            <person name="Wei S."/>
            <person name="Han B."/>
            <person name="Jiang C."/>
            <person name="Yin Y."/>
            <person name="Xia T."/>
            <person name="Zhang Z."/>
            <person name="Bennetzen J.L."/>
            <person name="Zhao S."/>
            <person name="Wan X."/>
        </authorList>
    </citation>
    <scope>NUCLEOTIDE SEQUENCE [LARGE SCALE GENOMIC DNA]</scope>
    <source>
        <strain evidence="2">cv. Shuchazao</strain>
        <tissue evidence="1">Leaf</tissue>
    </source>
</reference>
<evidence type="ECO:0000313" key="2">
    <source>
        <dbReference type="Proteomes" id="UP000306102"/>
    </source>
</evidence>
<accession>A0A4S4DM04</accession>
<dbReference type="STRING" id="542762.A0A4S4DM04"/>
<sequence>MALSPNRLCVRATATLESNNGVVAVAPDKDETTSYGRQYFPSPAVVGQDAIKTALLLGAIDREIGGIAISGKRGTAIIVMAPRMHAILPPIEVVVGSIANVEPACPEDVTEDRLIGSVDVEESVKSGTIVFQPGLLAEAHRGV</sequence>